<gene>
    <name evidence="1" type="ORF">SPELUC_LOCUS16570</name>
</gene>
<dbReference type="Proteomes" id="UP000789366">
    <property type="component" value="Unassembled WGS sequence"/>
</dbReference>
<evidence type="ECO:0000313" key="2">
    <source>
        <dbReference type="Proteomes" id="UP000789366"/>
    </source>
</evidence>
<dbReference type="EMBL" id="CAJVPW010062202">
    <property type="protein sequence ID" value="CAG8783079.1"/>
    <property type="molecule type" value="Genomic_DNA"/>
</dbReference>
<feature type="non-terminal residue" evidence="1">
    <location>
        <position position="1"/>
    </location>
</feature>
<organism evidence="1 2">
    <name type="scientific">Cetraspora pellucida</name>
    <dbReference type="NCBI Taxonomy" id="1433469"/>
    <lineage>
        <taxon>Eukaryota</taxon>
        <taxon>Fungi</taxon>
        <taxon>Fungi incertae sedis</taxon>
        <taxon>Mucoromycota</taxon>
        <taxon>Glomeromycotina</taxon>
        <taxon>Glomeromycetes</taxon>
        <taxon>Diversisporales</taxon>
        <taxon>Gigasporaceae</taxon>
        <taxon>Cetraspora</taxon>
    </lineage>
</organism>
<accession>A0ACA9R9D3</accession>
<protein>
    <submittedName>
        <fullName evidence="1">10864_t:CDS:1</fullName>
    </submittedName>
</protein>
<reference evidence="1" key="1">
    <citation type="submission" date="2021-06" db="EMBL/GenBank/DDBJ databases">
        <authorList>
            <person name="Kallberg Y."/>
            <person name="Tangrot J."/>
            <person name="Rosling A."/>
        </authorList>
    </citation>
    <scope>NUCLEOTIDE SEQUENCE</scope>
    <source>
        <strain evidence="1">28 12/20/2015</strain>
    </source>
</reference>
<comment type="caution">
    <text evidence="1">The sequence shown here is derived from an EMBL/GenBank/DDBJ whole genome shotgun (WGS) entry which is preliminary data.</text>
</comment>
<sequence>NQIKKFENLSKKVSHVKYSLELDRKLNQMSEIIGKQITENIEVIASNMTEFVDKVVNKAFKKVLSKINKKSSKKALNEVDDNNNYIEEDAKKIIDYTEYG</sequence>
<proteinExistence type="predicted"/>
<keyword evidence="2" id="KW-1185">Reference proteome</keyword>
<evidence type="ECO:0000313" key="1">
    <source>
        <dbReference type="EMBL" id="CAG8783079.1"/>
    </source>
</evidence>
<name>A0ACA9R9D3_9GLOM</name>